<accession>A0A450T3I3</accession>
<proteinExistence type="predicted"/>
<evidence type="ECO:0000256" key="1">
    <source>
        <dbReference type="SAM" id="Phobius"/>
    </source>
</evidence>
<evidence type="ECO:0000313" key="2">
    <source>
        <dbReference type="EMBL" id="VFJ60854.1"/>
    </source>
</evidence>
<feature type="transmembrane region" description="Helical" evidence="1">
    <location>
        <begin position="68"/>
        <end position="84"/>
    </location>
</feature>
<feature type="transmembrane region" description="Helical" evidence="1">
    <location>
        <begin position="90"/>
        <end position="112"/>
    </location>
</feature>
<name>A0A450T3I3_9GAMM</name>
<organism evidence="2">
    <name type="scientific">Candidatus Kentrum sp. DK</name>
    <dbReference type="NCBI Taxonomy" id="2126562"/>
    <lineage>
        <taxon>Bacteria</taxon>
        <taxon>Pseudomonadati</taxon>
        <taxon>Pseudomonadota</taxon>
        <taxon>Gammaproteobacteria</taxon>
        <taxon>Candidatus Kentrum</taxon>
    </lineage>
</organism>
<reference evidence="2" key="1">
    <citation type="submission" date="2019-02" db="EMBL/GenBank/DDBJ databases">
        <authorList>
            <person name="Gruber-Vodicka R. H."/>
            <person name="Seah K. B. B."/>
        </authorList>
    </citation>
    <scope>NUCLEOTIDE SEQUENCE</scope>
    <source>
        <strain evidence="2">BECK_DK161</strain>
    </source>
</reference>
<keyword evidence="1" id="KW-1133">Transmembrane helix</keyword>
<gene>
    <name evidence="2" type="ORF">BECKDK2373C_GA0170839_10858</name>
</gene>
<feature type="transmembrane region" description="Helical" evidence="1">
    <location>
        <begin position="156"/>
        <end position="175"/>
    </location>
</feature>
<sequence>MDKRLQGAAEKLAHHREHKYEQITLLQKIDPIYWLSFAFSYFLLTDKYKLNATESNFILTNINKHRRIIWVNVLGGVMVYHGIADSDPAKLSTLISVLIAPAFITGGAWFAITFGGVPEKLLDAALVITFWMFSAFTLSLTTMGITIYFALGGEPLVLSVIAFINFAVILSAVLYDNIDGLKVGLDQALKDNSQANLRYLKQVHDVEPPAEGENIYDNLKKLVPKETSANDQESLDG</sequence>
<dbReference type="EMBL" id="CAADEY010000085">
    <property type="protein sequence ID" value="VFJ60854.1"/>
    <property type="molecule type" value="Genomic_DNA"/>
</dbReference>
<dbReference type="AlphaFoldDB" id="A0A450T3I3"/>
<feature type="transmembrane region" description="Helical" evidence="1">
    <location>
        <begin position="124"/>
        <end position="150"/>
    </location>
</feature>
<keyword evidence="1" id="KW-0472">Membrane</keyword>
<protein>
    <submittedName>
        <fullName evidence="2">Uncharacterized protein</fullName>
    </submittedName>
</protein>
<keyword evidence="1" id="KW-0812">Transmembrane</keyword>